<keyword evidence="2" id="KW-1003">Cell membrane</keyword>
<dbReference type="Proteomes" id="UP000199382">
    <property type="component" value="Unassembled WGS sequence"/>
</dbReference>
<feature type="transmembrane region" description="Helical" evidence="6">
    <location>
        <begin position="158"/>
        <end position="184"/>
    </location>
</feature>
<accession>A0A1G8IIS5</accession>
<dbReference type="InterPro" id="IPR051542">
    <property type="entry name" value="Hydrogenase_cytochrome"/>
</dbReference>
<dbReference type="GO" id="GO:0020037">
    <property type="term" value="F:heme binding"/>
    <property type="evidence" value="ECO:0007669"/>
    <property type="project" value="TreeGrafter"/>
</dbReference>
<evidence type="ECO:0000256" key="4">
    <source>
        <dbReference type="ARBA" id="ARBA00022989"/>
    </source>
</evidence>
<evidence type="ECO:0000256" key="1">
    <source>
        <dbReference type="ARBA" id="ARBA00004651"/>
    </source>
</evidence>
<dbReference type="SUPFAM" id="SSF81342">
    <property type="entry name" value="Transmembrane di-heme cytochromes"/>
    <property type="match status" value="1"/>
</dbReference>
<keyword evidence="3 6" id="KW-0812">Transmembrane</keyword>
<dbReference type="PANTHER" id="PTHR30485:SF1">
    <property type="entry name" value="CYTOCHROME YDHU-RELATED"/>
    <property type="match status" value="1"/>
</dbReference>
<dbReference type="InterPro" id="IPR016174">
    <property type="entry name" value="Di-haem_cyt_TM"/>
</dbReference>
<dbReference type="STRING" id="571298.SAMN04488026_100148"/>
<feature type="domain" description="Cytochrome b561 bacterial/Ni-hydrogenase" evidence="7">
    <location>
        <begin position="14"/>
        <end position="199"/>
    </location>
</feature>
<dbReference type="PANTHER" id="PTHR30485">
    <property type="entry name" value="NI/FE-HYDROGENASE 1 B-TYPE CYTOCHROME SUBUNIT"/>
    <property type="match status" value="1"/>
</dbReference>
<reference evidence="8 9" key="1">
    <citation type="submission" date="2016-10" db="EMBL/GenBank/DDBJ databases">
        <authorList>
            <person name="de Groot N.N."/>
        </authorList>
    </citation>
    <scope>NUCLEOTIDE SEQUENCE [LARGE SCALE GENOMIC DNA]</scope>
    <source>
        <strain evidence="8 9">DSM 25294</strain>
    </source>
</reference>
<dbReference type="GO" id="GO:0022904">
    <property type="term" value="P:respiratory electron transport chain"/>
    <property type="evidence" value="ECO:0007669"/>
    <property type="project" value="InterPro"/>
</dbReference>
<keyword evidence="9" id="KW-1185">Reference proteome</keyword>
<evidence type="ECO:0000256" key="3">
    <source>
        <dbReference type="ARBA" id="ARBA00022692"/>
    </source>
</evidence>
<protein>
    <submittedName>
        <fullName evidence="8">Thiosulfate reductase cytochrome b subunit</fullName>
    </submittedName>
</protein>
<keyword evidence="4 6" id="KW-1133">Transmembrane helix</keyword>
<dbReference type="OrthoDB" id="9781740at2"/>
<dbReference type="Pfam" id="PF01292">
    <property type="entry name" value="Ni_hydr_CYTB"/>
    <property type="match status" value="1"/>
</dbReference>
<dbReference type="EMBL" id="FNEK01000001">
    <property type="protein sequence ID" value="SDI18795.1"/>
    <property type="molecule type" value="Genomic_DNA"/>
</dbReference>
<dbReference type="RefSeq" id="WP_093147119.1">
    <property type="nucleotide sequence ID" value="NZ_FNEK01000001.1"/>
</dbReference>
<evidence type="ECO:0000313" key="9">
    <source>
        <dbReference type="Proteomes" id="UP000199382"/>
    </source>
</evidence>
<dbReference type="InterPro" id="IPR011577">
    <property type="entry name" value="Cyt_b561_bac/Ni-Hgenase"/>
</dbReference>
<evidence type="ECO:0000313" key="8">
    <source>
        <dbReference type="EMBL" id="SDI18795.1"/>
    </source>
</evidence>
<feature type="transmembrane region" description="Helical" evidence="6">
    <location>
        <begin position="20"/>
        <end position="42"/>
    </location>
</feature>
<dbReference type="GO" id="GO:0005886">
    <property type="term" value="C:plasma membrane"/>
    <property type="evidence" value="ECO:0007669"/>
    <property type="project" value="UniProtKB-SubCell"/>
</dbReference>
<keyword evidence="5 6" id="KW-0472">Membrane</keyword>
<organism evidence="8 9">
    <name type="scientific">Aliiruegeria lutimaris</name>
    <dbReference type="NCBI Taxonomy" id="571298"/>
    <lineage>
        <taxon>Bacteria</taxon>
        <taxon>Pseudomonadati</taxon>
        <taxon>Pseudomonadota</taxon>
        <taxon>Alphaproteobacteria</taxon>
        <taxon>Rhodobacterales</taxon>
        <taxon>Roseobacteraceae</taxon>
        <taxon>Aliiruegeria</taxon>
    </lineage>
</organism>
<comment type="subcellular location">
    <subcellularLocation>
        <location evidence="1">Cell membrane</location>
        <topology evidence="1">Multi-pass membrane protein</topology>
    </subcellularLocation>
</comment>
<evidence type="ECO:0000259" key="7">
    <source>
        <dbReference type="Pfam" id="PF01292"/>
    </source>
</evidence>
<dbReference type="GO" id="GO:0009055">
    <property type="term" value="F:electron transfer activity"/>
    <property type="evidence" value="ECO:0007669"/>
    <property type="project" value="InterPro"/>
</dbReference>
<dbReference type="AlphaFoldDB" id="A0A1G8IIS5"/>
<name>A0A1G8IIS5_9RHOB</name>
<evidence type="ECO:0000256" key="6">
    <source>
        <dbReference type="SAM" id="Phobius"/>
    </source>
</evidence>
<feature type="transmembrane region" description="Helical" evidence="6">
    <location>
        <begin position="125"/>
        <end position="146"/>
    </location>
</feature>
<gene>
    <name evidence="8" type="ORF">SAMN04488026_100148</name>
</gene>
<evidence type="ECO:0000256" key="5">
    <source>
        <dbReference type="ARBA" id="ARBA00023136"/>
    </source>
</evidence>
<dbReference type="Gene3D" id="1.20.950.20">
    <property type="entry name" value="Transmembrane di-heme cytochromes, Chain C"/>
    <property type="match status" value="1"/>
</dbReference>
<proteinExistence type="predicted"/>
<evidence type="ECO:0000256" key="2">
    <source>
        <dbReference type="ARBA" id="ARBA00022475"/>
    </source>
</evidence>
<sequence>MADTSQNPRGVYIFHRFERFWHWSQAALILFLMATGAEIHGYWSWLGFERALELHIVAAFTLIVLWAFAIFWHLVAGEWRHYVPTTKGLWKVISFYATGIFFGEPHPFRPSPKRKHNPMQTIAYLSFKVLMAPALWISGLILWAYSRYPEIYPEALPIIWVNALHVAGAFLIAAFLIAHLYLITTGETVFAQLRAMITGWDRHAQDEED</sequence>
<feature type="transmembrane region" description="Helical" evidence="6">
    <location>
        <begin position="54"/>
        <end position="76"/>
    </location>
</feature>